<keyword evidence="2" id="KW-1185">Reference proteome</keyword>
<dbReference type="Proteomes" id="UP001352852">
    <property type="component" value="Unassembled WGS sequence"/>
</dbReference>
<name>A0ABU7CLX1_9TELE</name>
<organism evidence="1 2">
    <name type="scientific">Characodon lateralis</name>
    <dbReference type="NCBI Taxonomy" id="208331"/>
    <lineage>
        <taxon>Eukaryota</taxon>
        <taxon>Metazoa</taxon>
        <taxon>Chordata</taxon>
        <taxon>Craniata</taxon>
        <taxon>Vertebrata</taxon>
        <taxon>Euteleostomi</taxon>
        <taxon>Actinopterygii</taxon>
        <taxon>Neopterygii</taxon>
        <taxon>Teleostei</taxon>
        <taxon>Neoteleostei</taxon>
        <taxon>Acanthomorphata</taxon>
        <taxon>Ovalentaria</taxon>
        <taxon>Atherinomorphae</taxon>
        <taxon>Cyprinodontiformes</taxon>
        <taxon>Goodeidae</taxon>
        <taxon>Characodon</taxon>
    </lineage>
</organism>
<dbReference type="EMBL" id="JAHUTJ010000600">
    <property type="protein sequence ID" value="MED6263942.1"/>
    <property type="molecule type" value="Genomic_DNA"/>
</dbReference>
<gene>
    <name evidence="1" type="ORF">CHARACLAT_009749</name>
</gene>
<reference evidence="1 2" key="1">
    <citation type="submission" date="2021-06" db="EMBL/GenBank/DDBJ databases">
        <authorList>
            <person name="Palmer J.M."/>
        </authorList>
    </citation>
    <scope>NUCLEOTIDE SEQUENCE [LARGE SCALE GENOMIC DNA]</scope>
    <source>
        <strain evidence="1 2">CL_MEX2019</strain>
        <tissue evidence="1">Muscle</tissue>
    </source>
</reference>
<protein>
    <submittedName>
        <fullName evidence="1">Uncharacterized protein</fullName>
    </submittedName>
</protein>
<evidence type="ECO:0000313" key="1">
    <source>
        <dbReference type="EMBL" id="MED6263942.1"/>
    </source>
</evidence>
<comment type="caution">
    <text evidence="1">The sequence shown here is derived from an EMBL/GenBank/DDBJ whole genome shotgun (WGS) entry which is preliminary data.</text>
</comment>
<accession>A0ABU7CLX1</accession>
<proteinExistence type="predicted"/>
<sequence>MPPDHRQLLIHWACKPDNLWDASQLLPRKHSEELKISFLVPLQILRRPAQDENLLKAEKTEARSGVLLQV</sequence>
<evidence type="ECO:0000313" key="2">
    <source>
        <dbReference type="Proteomes" id="UP001352852"/>
    </source>
</evidence>